<dbReference type="EMBL" id="JAEPWM010000003">
    <property type="protein sequence ID" value="MBK6006585.1"/>
    <property type="molecule type" value="Genomic_DNA"/>
</dbReference>
<dbReference type="PROSITE" id="PS51257">
    <property type="entry name" value="PROKAR_LIPOPROTEIN"/>
    <property type="match status" value="1"/>
</dbReference>
<gene>
    <name evidence="3" type="ORF">JJB11_10820</name>
</gene>
<evidence type="ECO:0000313" key="4">
    <source>
        <dbReference type="Proteomes" id="UP000630528"/>
    </source>
</evidence>
<dbReference type="PANTHER" id="PTHR43784:SF2">
    <property type="entry name" value="GDSL-LIKE LIPASE_ACYLHYDROLASE, PUTATIVE (AFU_ORTHOLOGUE AFUA_2G00820)-RELATED"/>
    <property type="match status" value="1"/>
</dbReference>
<evidence type="ECO:0000256" key="1">
    <source>
        <dbReference type="SAM" id="MobiDB-lite"/>
    </source>
</evidence>
<feature type="region of interest" description="Disordered" evidence="1">
    <location>
        <begin position="146"/>
        <end position="169"/>
    </location>
</feature>
<proteinExistence type="predicted"/>
<keyword evidence="2" id="KW-0732">Signal</keyword>
<organism evidence="3 4">
    <name type="scientific">Ramlibacter ginsenosidimutans</name>
    <dbReference type="NCBI Taxonomy" id="502333"/>
    <lineage>
        <taxon>Bacteria</taxon>
        <taxon>Pseudomonadati</taxon>
        <taxon>Pseudomonadota</taxon>
        <taxon>Betaproteobacteria</taxon>
        <taxon>Burkholderiales</taxon>
        <taxon>Comamonadaceae</taxon>
        <taxon>Ramlibacter</taxon>
    </lineage>
</organism>
<dbReference type="AlphaFoldDB" id="A0A934TSN9"/>
<feature type="signal peptide" evidence="2">
    <location>
        <begin position="1"/>
        <end position="33"/>
    </location>
</feature>
<reference evidence="3" key="1">
    <citation type="journal article" date="2012" name="J. Microbiol. Biotechnol.">
        <title>Ramlibacter ginsenosidimutans sp. nov., with ginsenoside-converting activity.</title>
        <authorList>
            <person name="Wang L."/>
            <person name="An D.S."/>
            <person name="Kim S.G."/>
            <person name="Jin F.X."/>
            <person name="Kim S.C."/>
            <person name="Lee S.T."/>
            <person name="Im W.T."/>
        </authorList>
    </citation>
    <scope>NUCLEOTIDE SEQUENCE</scope>
    <source>
        <strain evidence="3">KACC 17527</strain>
    </source>
</reference>
<dbReference type="Proteomes" id="UP000630528">
    <property type="component" value="Unassembled WGS sequence"/>
</dbReference>
<evidence type="ECO:0000313" key="3">
    <source>
        <dbReference type="EMBL" id="MBK6006585.1"/>
    </source>
</evidence>
<evidence type="ECO:0000256" key="2">
    <source>
        <dbReference type="SAM" id="SignalP"/>
    </source>
</evidence>
<dbReference type="InterPro" id="IPR053140">
    <property type="entry name" value="GDSL_Rv0518-like"/>
</dbReference>
<protein>
    <submittedName>
        <fullName evidence="3">Uncharacterized protein</fullName>
    </submittedName>
</protein>
<accession>A0A934TSN9</accession>
<dbReference type="RefSeq" id="WP_201170262.1">
    <property type="nucleotide sequence ID" value="NZ_JAEPWM010000003.1"/>
</dbReference>
<name>A0A934TSN9_9BURK</name>
<dbReference type="PANTHER" id="PTHR43784">
    <property type="entry name" value="GDSL-LIKE LIPASE/ACYLHYDROLASE, PUTATIVE (AFU_ORTHOLOGUE AFUA_2G00820)-RELATED"/>
    <property type="match status" value="1"/>
</dbReference>
<reference evidence="3" key="2">
    <citation type="submission" date="2021-01" db="EMBL/GenBank/DDBJ databases">
        <authorList>
            <person name="Kang M."/>
        </authorList>
    </citation>
    <scope>NUCLEOTIDE SEQUENCE</scope>
    <source>
        <strain evidence="3">KACC 17527</strain>
    </source>
</reference>
<sequence>MNYQRLLSMHHHAARFASASLIAAAAALSCAHAAPAMPTPGAGTWTPTWIAAPEPTWGPDFALPVGMPLQLENVTLRQNLRVSLGGDQIRLVISNAYSDRPLKIGRAHVGVQGGKAGFATFQGASKITVAAGGKAVSDPIALPRRARLPPFTPPGAPAGAAIRSCSKPG</sequence>
<keyword evidence="4" id="KW-1185">Reference proteome</keyword>
<feature type="chain" id="PRO_5037428072" evidence="2">
    <location>
        <begin position="34"/>
        <end position="169"/>
    </location>
</feature>
<comment type="caution">
    <text evidence="3">The sequence shown here is derived from an EMBL/GenBank/DDBJ whole genome shotgun (WGS) entry which is preliminary data.</text>
</comment>